<dbReference type="InterPro" id="IPR050300">
    <property type="entry name" value="GDXG_lipolytic_enzyme"/>
</dbReference>
<gene>
    <name evidence="3" type="ORF">C6I21_00780</name>
</gene>
<organism evidence="3 4">
    <name type="scientific">Alkalicoccus urumqiensis</name>
    <name type="common">Bacillus urumqiensis</name>
    <dbReference type="NCBI Taxonomy" id="1548213"/>
    <lineage>
        <taxon>Bacteria</taxon>
        <taxon>Bacillati</taxon>
        <taxon>Bacillota</taxon>
        <taxon>Bacilli</taxon>
        <taxon>Bacillales</taxon>
        <taxon>Bacillaceae</taxon>
        <taxon>Alkalicoccus</taxon>
    </lineage>
</organism>
<keyword evidence="1" id="KW-0378">Hydrolase</keyword>
<accession>A0A2P6MLI8</accession>
<name>A0A2P6MLI8_ALKUR</name>
<dbReference type="RefSeq" id="WP_105957519.1">
    <property type="nucleotide sequence ID" value="NZ_PVNS01000001.1"/>
</dbReference>
<evidence type="ECO:0000259" key="2">
    <source>
        <dbReference type="Pfam" id="PF07859"/>
    </source>
</evidence>
<feature type="domain" description="Alpha/beta hydrolase fold-3" evidence="2">
    <location>
        <begin position="112"/>
        <end position="329"/>
    </location>
</feature>
<dbReference type="Proteomes" id="UP000243650">
    <property type="component" value="Unassembled WGS sequence"/>
</dbReference>
<proteinExistence type="predicted"/>
<protein>
    <recommendedName>
        <fullName evidence="2">Alpha/beta hydrolase fold-3 domain-containing protein</fullName>
    </recommendedName>
</protein>
<dbReference type="PANTHER" id="PTHR48081">
    <property type="entry name" value="AB HYDROLASE SUPERFAMILY PROTEIN C4A8.06C"/>
    <property type="match status" value="1"/>
</dbReference>
<dbReference type="EMBL" id="PVNS01000001">
    <property type="protein sequence ID" value="PRO67133.1"/>
    <property type="molecule type" value="Genomic_DNA"/>
</dbReference>
<dbReference type="OrthoDB" id="9815425at2"/>
<dbReference type="AlphaFoldDB" id="A0A2P6MLI8"/>
<dbReference type="Gene3D" id="3.40.50.1820">
    <property type="entry name" value="alpha/beta hydrolase"/>
    <property type="match status" value="1"/>
</dbReference>
<evidence type="ECO:0000256" key="1">
    <source>
        <dbReference type="ARBA" id="ARBA00022801"/>
    </source>
</evidence>
<dbReference type="PANTHER" id="PTHR48081:SF8">
    <property type="entry name" value="ALPHA_BETA HYDROLASE FOLD-3 DOMAIN-CONTAINING PROTEIN-RELATED"/>
    <property type="match status" value="1"/>
</dbReference>
<reference evidence="3 4" key="1">
    <citation type="submission" date="2018-03" db="EMBL/GenBank/DDBJ databases">
        <title>Bacillus urumqiensis sp. nov., a moderately haloalkaliphilic bacterium isolated from a salt lake.</title>
        <authorList>
            <person name="Zhao B."/>
            <person name="Liao Z."/>
        </authorList>
    </citation>
    <scope>NUCLEOTIDE SEQUENCE [LARGE SCALE GENOMIC DNA]</scope>
    <source>
        <strain evidence="3 4">BZ-SZ-XJ18</strain>
    </source>
</reference>
<dbReference type="Pfam" id="PF07859">
    <property type="entry name" value="Abhydrolase_3"/>
    <property type="match status" value="1"/>
</dbReference>
<dbReference type="GO" id="GO:0016787">
    <property type="term" value="F:hydrolase activity"/>
    <property type="evidence" value="ECO:0007669"/>
    <property type="project" value="UniProtKB-KW"/>
</dbReference>
<keyword evidence="4" id="KW-1185">Reference proteome</keyword>
<dbReference type="SUPFAM" id="SSF53474">
    <property type="entry name" value="alpha/beta-Hydrolases"/>
    <property type="match status" value="1"/>
</dbReference>
<evidence type="ECO:0000313" key="4">
    <source>
        <dbReference type="Proteomes" id="UP000243650"/>
    </source>
</evidence>
<evidence type="ECO:0000313" key="3">
    <source>
        <dbReference type="EMBL" id="PRO67133.1"/>
    </source>
</evidence>
<dbReference type="InterPro" id="IPR013094">
    <property type="entry name" value="AB_hydrolase_3"/>
</dbReference>
<comment type="caution">
    <text evidence="3">The sequence shown here is derived from an EMBL/GenBank/DDBJ whole genome shotgun (WGS) entry which is preliminary data.</text>
</comment>
<dbReference type="InterPro" id="IPR029058">
    <property type="entry name" value="AB_hydrolase_fold"/>
</dbReference>
<sequence>MAYTHEELTARLKNQVSHSKKGRLNIINKEIPFQEGKGGLDPRVKNFLENEVDPNGRRPLEIDDLEIIRSRVEINNKDLSRGISSHRENIVLKDRKIPLSVYNKTREKKPVLVYLHGGGFFERDMEVMKNVCKYLAQAAEAVVVGVEYRLAPEHPYRDGLNDCFEAVRYIYENAEKFNVEADEMGLVGDSVGGNLALGVHYLSIGKPWKIRYIGMLCPLVDLSDVSRNTWNIKHYDMAKDEELIYQELVTMKESLLFIQTLYLTNLEEVLLPLVSPLLRKDKTPLPPSTLVTAEFDFLRIQGEEFSAQMKDAGVPVRHFQYKGMDHAFVRKLGYYPQAVDAVNEISNHFLQELRKERTL</sequence>